<dbReference type="HOGENOM" id="CLU_1776330_0_0_7"/>
<name>E3FXY8_STIAD</name>
<organism evidence="1 2">
    <name type="scientific">Stigmatella aurantiaca (strain DW4/3-1)</name>
    <dbReference type="NCBI Taxonomy" id="378806"/>
    <lineage>
        <taxon>Bacteria</taxon>
        <taxon>Pseudomonadati</taxon>
        <taxon>Myxococcota</taxon>
        <taxon>Myxococcia</taxon>
        <taxon>Myxococcales</taxon>
        <taxon>Cystobacterineae</taxon>
        <taxon>Archangiaceae</taxon>
        <taxon>Stigmatella</taxon>
    </lineage>
</organism>
<evidence type="ECO:0000313" key="1">
    <source>
        <dbReference type="EMBL" id="ADO76117.1"/>
    </source>
</evidence>
<sequence length="146" mass="15089">MGRSLPALPTTQVKRRNPCCLAHRLVLVHSLPGNPSLHATPQVGCFRTYFPAQIDHSGAWATGKAQPPLAGGGPRQVIQAQRPSGGFGPGWFEVSPLGALGTNGYGCPTGLNGPSSARAPAPACVWASRQWTAGEPVGCDAGGEWP</sequence>
<accession>E3FXY8</accession>
<proteinExistence type="predicted"/>
<dbReference type="KEGG" id="sur:STAUR_8363"/>
<reference evidence="1 2" key="1">
    <citation type="journal article" date="2011" name="Mol. Biol. Evol.">
        <title>Comparative genomic analysis of fruiting body formation in Myxococcales.</title>
        <authorList>
            <person name="Huntley S."/>
            <person name="Hamann N."/>
            <person name="Wegener-Feldbrugge S."/>
            <person name="Treuner-Lange A."/>
            <person name="Kube M."/>
            <person name="Reinhardt R."/>
            <person name="Klages S."/>
            <person name="Muller R."/>
            <person name="Ronning C.M."/>
            <person name="Nierman W.C."/>
            <person name="Sogaard-Andersen L."/>
        </authorList>
    </citation>
    <scope>NUCLEOTIDE SEQUENCE [LARGE SCALE GENOMIC DNA]</scope>
    <source>
        <strain evidence="1 2">DW4/3-1</strain>
    </source>
</reference>
<evidence type="ECO:0000313" key="2">
    <source>
        <dbReference type="Proteomes" id="UP000001351"/>
    </source>
</evidence>
<protein>
    <submittedName>
        <fullName evidence="1">Uncharacterized protein</fullName>
    </submittedName>
</protein>
<keyword evidence="2" id="KW-1185">Reference proteome</keyword>
<dbReference type="EMBL" id="CP002271">
    <property type="protein sequence ID" value="ADO76117.1"/>
    <property type="molecule type" value="Genomic_DNA"/>
</dbReference>
<dbReference type="STRING" id="378806.STAUR_8363"/>
<dbReference type="Proteomes" id="UP000001351">
    <property type="component" value="Chromosome"/>
</dbReference>
<dbReference type="AlphaFoldDB" id="E3FXY8"/>
<gene>
    <name evidence="1" type="ordered locus">STAUR_8363</name>
</gene>